<dbReference type="InterPro" id="IPR013815">
    <property type="entry name" value="ATP_grasp_subdomain_1"/>
</dbReference>
<evidence type="ECO:0000313" key="4">
    <source>
        <dbReference type="Proteomes" id="UP000231912"/>
    </source>
</evidence>
<dbReference type="Proteomes" id="UP000231912">
    <property type="component" value="Unassembled WGS sequence"/>
</dbReference>
<dbReference type="GO" id="GO:0005524">
    <property type="term" value="F:ATP binding"/>
    <property type="evidence" value="ECO:0007669"/>
    <property type="project" value="UniProtKB-UniRule"/>
</dbReference>
<proteinExistence type="predicted"/>
<protein>
    <submittedName>
        <fullName evidence="3">Carboxylate--amine ligase</fullName>
    </submittedName>
</protein>
<keyword evidence="1" id="KW-0067">ATP-binding</keyword>
<evidence type="ECO:0000256" key="1">
    <source>
        <dbReference type="PROSITE-ProRule" id="PRU00409"/>
    </source>
</evidence>
<dbReference type="GO" id="GO:0016874">
    <property type="term" value="F:ligase activity"/>
    <property type="evidence" value="ECO:0007669"/>
    <property type="project" value="UniProtKB-KW"/>
</dbReference>
<dbReference type="RefSeq" id="WP_100759019.1">
    <property type="nucleotide sequence ID" value="NZ_NPDT01000004.1"/>
</dbReference>
<name>A0A2M9ZAR0_9LEPT</name>
<evidence type="ECO:0000313" key="3">
    <source>
        <dbReference type="EMBL" id="PJZ65546.1"/>
    </source>
</evidence>
<dbReference type="GO" id="GO:0046872">
    <property type="term" value="F:metal ion binding"/>
    <property type="evidence" value="ECO:0007669"/>
    <property type="project" value="InterPro"/>
</dbReference>
<evidence type="ECO:0000259" key="2">
    <source>
        <dbReference type="PROSITE" id="PS50975"/>
    </source>
</evidence>
<accession>A0A2M9ZAR0</accession>
<keyword evidence="1" id="KW-0547">Nucleotide-binding</keyword>
<reference evidence="3 4" key="1">
    <citation type="submission" date="2017-07" db="EMBL/GenBank/DDBJ databases">
        <title>Leptospira spp. isolated from tropical soils.</title>
        <authorList>
            <person name="Thibeaux R."/>
            <person name="Iraola G."/>
            <person name="Ferres I."/>
            <person name="Bierque E."/>
            <person name="Girault D."/>
            <person name="Soupe-Gilbert M.-E."/>
            <person name="Picardeau M."/>
            <person name="Goarant C."/>
        </authorList>
    </citation>
    <scope>NUCLEOTIDE SEQUENCE [LARGE SCALE GENOMIC DNA]</scope>
    <source>
        <strain evidence="3 4">FH2-C-A2</strain>
    </source>
</reference>
<dbReference type="InterPro" id="IPR011761">
    <property type="entry name" value="ATP-grasp"/>
</dbReference>
<keyword evidence="3" id="KW-0436">Ligase</keyword>
<dbReference type="PROSITE" id="PS50975">
    <property type="entry name" value="ATP_GRASP"/>
    <property type="match status" value="1"/>
</dbReference>
<dbReference type="AlphaFoldDB" id="A0A2M9ZAR0"/>
<dbReference type="EMBL" id="NPDT01000004">
    <property type="protein sequence ID" value="PJZ65546.1"/>
    <property type="molecule type" value="Genomic_DNA"/>
</dbReference>
<sequence length="358" mass="41219">MLETQTEKDLLEKFDPMEFWPNWLLYLPLIPYIAFQSIRSIRRGCVSSLGFGSIASVNDRIPLGGLIGESKSDILDHLDPKYVLKYISVPLSRKNPEETLRKMMEEGLHFPVILKPDAGQRGQGVRRIDDETSLRRELENSYVDSIIQEFHPGPFEAGIFYYRLPGERKGRIFSITRKIFPFLIGDGRSSLSTLVDSHPRFGIQKEVFRKRFSSVWNQIPPLGEKIRLAEAGNHCQGTLFLDGSEWITPELEERIDKISSQFSGFQFGRYDVRFSSLGKFLKGEDLHIVELNGVTSESTNIYDPRFSVRERYAILFRQWGLLFRIARGSTGRRAGFLDIFGAIFRFYRENRGVSRISS</sequence>
<comment type="caution">
    <text evidence="3">The sequence shown here is derived from an EMBL/GenBank/DDBJ whole genome shotgun (WGS) entry which is preliminary data.</text>
</comment>
<feature type="domain" description="ATP-grasp" evidence="2">
    <location>
        <begin position="81"/>
        <end position="131"/>
    </location>
</feature>
<organism evidence="3 4">
    <name type="scientific">Leptospira wolffii</name>
    <dbReference type="NCBI Taxonomy" id="409998"/>
    <lineage>
        <taxon>Bacteria</taxon>
        <taxon>Pseudomonadati</taxon>
        <taxon>Spirochaetota</taxon>
        <taxon>Spirochaetia</taxon>
        <taxon>Leptospirales</taxon>
        <taxon>Leptospiraceae</taxon>
        <taxon>Leptospira</taxon>
    </lineage>
</organism>
<dbReference type="Gene3D" id="3.30.1490.20">
    <property type="entry name" value="ATP-grasp fold, A domain"/>
    <property type="match status" value="1"/>
</dbReference>
<gene>
    <name evidence="3" type="ORF">CH371_11425</name>
</gene>
<dbReference type="SUPFAM" id="SSF56059">
    <property type="entry name" value="Glutathione synthetase ATP-binding domain-like"/>
    <property type="match status" value="1"/>
</dbReference>